<dbReference type="InterPro" id="IPR047214">
    <property type="entry name" value="TPP_PDC_IPDC"/>
</dbReference>
<feature type="domain" description="Thiamine pyrophosphate enzyme TPP-binding" evidence="12">
    <location>
        <begin position="402"/>
        <end position="485"/>
    </location>
</feature>
<dbReference type="GO" id="GO:0000287">
    <property type="term" value="F:magnesium ion binding"/>
    <property type="evidence" value="ECO:0007669"/>
    <property type="project" value="InterPro"/>
</dbReference>
<feature type="domain" description="Thiamine pyrophosphate enzyme N-terminal TPP-binding" evidence="13">
    <location>
        <begin position="31"/>
        <end position="129"/>
    </location>
</feature>
<evidence type="ECO:0000259" key="11">
    <source>
        <dbReference type="Pfam" id="PF00205"/>
    </source>
</evidence>
<proteinExistence type="inferred from homology"/>
<evidence type="ECO:0000256" key="5">
    <source>
        <dbReference type="ARBA" id="ARBA00022842"/>
    </source>
</evidence>
<dbReference type="PANTHER" id="PTHR43452:SF30">
    <property type="entry name" value="PYRUVATE DECARBOXYLASE ISOZYME 1-RELATED"/>
    <property type="match status" value="1"/>
</dbReference>
<keyword evidence="5 8" id="KW-0460">Magnesium</keyword>
<dbReference type="EMBL" id="X87929">
    <property type="protein sequence ID" value="CAA61155.1"/>
    <property type="molecule type" value="Genomic_DNA"/>
</dbReference>
<dbReference type="InterPro" id="IPR012000">
    <property type="entry name" value="Thiamin_PyroP_enz_cen_dom"/>
</dbReference>
<accession>O74722</accession>
<feature type="binding site" evidence="8">
    <location>
        <position position="449"/>
    </location>
    <ligand>
        <name>Mg(2+)</name>
        <dbReference type="ChEBI" id="CHEBI:18420"/>
    </ligand>
</feature>
<evidence type="ECO:0000256" key="7">
    <source>
        <dbReference type="ARBA" id="ARBA00023239"/>
    </source>
</evidence>
<dbReference type="InterPro" id="IPR011766">
    <property type="entry name" value="TPP_enzyme_TPP-bd"/>
</dbReference>
<comment type="similarity">
    <text evidence="2 9">Belongs to the TPP enzyme family.</text>
</comment>
<gene>
    <name evidence="14" type="primary">PDC</name>
</gene>
<dbReference type="Pfam" id="PF02775">
    <property type="entry name" value="TPP_enzyme_C"/>
    <property type="match status" value="1"/>
</dbReference>
<dbReference type="FunFam" id="3.40.50.970:FF:000024">
    <property type="entry name" value="Pyruvate decarboxylase isozyme"/>
    <property type="match status" value="1"/>
</dbReference>
<evidence type="ECO:0000256" key="9">
    <source>
        <dbReference type="RuleBase" id="RU362132"/>
    </source>
</evidence>
<sequence length="578" mass="65420">METKTLIHSGAAKEMSYTERYNVAPLIPLPEYLFHRLFQLNCRTVFGVANYSTAKLYQAIAVSGIHGIQTINQLNTSFAVDAYGRAIGVSCYVTSESAELGHVNGFFGSFCEYVPILQVVVLEQSHDLERLIGDVSIFHDVVDDPSEIDSCVRTLFWGKRPVYMGLRSKDATKLVPSSSLNGNIADKMGIKNTFFQTDTIKRVIDKIIAEVYASSRPLIVVDALIDRYNYNSTIQNFLTETGIPFVTTLMSKGSIDESLPNFVGTFLGTMSQPIVREYMNNADCTLILGCMIENFKNSYCRFNYKSKNQILLWNDRVKIENNIIPDILLHELLPQLIASLDTTKIVNSRPVTIPNMIPRVEPQPVTFLRQEYLWFKMSTWLKQGDVIISESGTSAIGLLQQKFPDNTRLVSQAIWNSSGYSIGACLGILAAYRDMGTLDKHRIILMVGDGSLQFTFQELSTILTHGFKPYIFVINNQGYTVDRTLNREKTHLNATYFDIQPWELLKLPSLFYSQEYFKRRCMSVGELNSLLSDKEFNKSDQLKIVELILPSMDVPVLLDPRDDSSDDESSPQHKRPRT</sequence>
<keyword evidence="14" id="KW-0670">Pyruvate</keyword>
<feature type="region of interest" description="Disordered" evidence="10">
    <location>
        <begin position="559"/>
        <end position="578"/>
    </location>
</feature>
<evidence type="ECO:0000259" key="12">
    <source>
        <dbReference type="Pfam" id="PF02775"/>
    </source>
</evidence>
<dbReference type="PIRSF" id="PIRSF036565">
    <property type="entry name" value="Pyruvt_ip_decrb"/>
    <property type="match status" value="1"/>
</dbReference>
<protein>
    <submittedName>
        <fullName evidence="14">Pyruvate decarboxylase</fullName>
    </submittedName>
</protein>
<dbReference type="SUPFAM" id="SSF52518">
    <property type="entry name" value="Thiamin diphosphate-binding fold (THDP-binding)"/>
    <property type="match status" value="2"/>
</dbReference>
<dbReference type="CDD" id="cd02005">
    <property type="entry name" value="TPP_PDC_IPDC"/>
    <property type="match status" value="1"/>
</dbReference>
<feature type="binding site" evidence="8">
    <location>
        <position position="476"/>
    </location>
    <ligand>
        <name>Mg(2+)</name>
        <dbReference type="ChEBI" id="CHEBI:18420"/>
    </ligand>
</feature>
<comment type="cofactor">
    <cofactor evidence="1">
        <name>thiamine diphosphate</name>
        <dbReference type="ChEBI" id="CHEBI:58937"/>
    </cofactor>
</comment>
<dbReference type="SUPFAM" id="SSF52467">
    <property type="entry name" value="DHS-like NAD/FAD-binding domain"/>
    <property type="match status" value="1"/>
</dbReference>
<evidence type="ECO:0000256" key="2">
    <source>
        <dbReference type="ARBA" id="ARBA00007812"/>
    </source>
</evidence>
<evidence type="ECO:0000256" key="8">
    <source>
        <dbReference type="PIRSR" id="PIRSR036565-2"/>
    </source>
</evidence>
<dbReference type="InterPro" id="IPR012001">
    <property type="entry name" value="Thiamin_PyroP_enz_TPP-bd_dom"/>
</dbReference>
<dbReference type="GO" id="GO:0005829">
    <property type="term" value="C:cytosol"/>
    <property type="evidence" value="ECO:0007669"/>
    <property type="project" value="TreeGrafter"/>
</dbReference>
<evidence type="ECO:0000313" key="14">
    <source>
        <dbReference type="EMBL" id="CAA61155.1"/>
    </source>
</evidence>
<keyword evidence="3 8" id="KW-0479">Metal-binding</keyword>
<dbReference type="Pfam" id="PF00205">
    <property type="entry name" value="TPP_enzyme_M"/>
    <property type="match status" value="1"/>
</dbReference>
<evidence type="ECO:0000256" key="6">
    <source>
        <dbReference type="ARBA" id="ARBA00023052"/>
    </source>
</evidence>
<evidence type="ECO:0000259" key="13">
    <source>
        <dbReference type="Pfam" id="PF02776"/>
    </source>
</evidence>
<organism evidence="14">
    <name type="scientific">Kluyveromyces lactis</name>
    <name type="common">Yeast</name>
    <name type="synonym">Candida sphaerica</name>
    <dbReference type="NCBI Taxonomy" id="28985"/>
    <lineage>
        <taxon>Eukaryota</taxon>
        <taxon>Fungi</taxon>
        <taxon>Dikarya</taxon>
        <taxon>Ascomycota</taxon>
        <taxon>Saccharomycotina</taxon>
        <taxon>Saccharomycetes</taxon>
        <taxon>Saccharomycetales</taxon>
        <taxon>Saccharomycetaceae</taxon>
        <taxon>Kluyveromyces</taxon>
    </lineage>
</organism>
<dbReference type="GO" id="GO:0005634">
    <property type="term" value="C:nucleus"/>
    <property type="evidence" value="ECO:0007669"/>
    <property type="project" value="TreeGrafter"/>
</dbReference>
<dbReference type="Pfam" id="PF02776">
    <property type="entry name" value="TPP_enzyme_N"/>
    <property type="match status" value="1"/>
</dbReference>
<dbReference type="AlphaFoldDB" id="O74722"/>
<keyword evidence="4" id="KW-0210">Decarboxylase</keyword>
<dbReference type="Gene3D" id="3.40.50.1220">
    <property type="entry name" value="TPP-binding domain"/>
    <property type="match status" value="1"/>
</dbReference>
<dbReference type="GO" id="GO:0030976">
    <property type="term" value="F:thiamine pyrophosphate binding"/>
    <property type="evidence" value="ECO:0007669"/>
    <property type="project" value="InterPro"/>
</dbReference>
<evidence type="ECO:0000256" key="1">
    <source>
        <dbReference type="ARBA" id="ARBA00001964"/>
    </source>
</evidence>
<evidence type="ECO:0000256" key="4">
    <source>
        <dbReference type="ARBA" id="ARBA00022793"/>
    </source>
</evidence>
<dbReference type="InterPro" id="IPR029035">
    <property type="entry name" value="DHS-like_NAD/FAD-binding_dom"/>
</dbReference>
<dbReference type="Gene3D" id="3.40.50.970">
    <property type="match status" value="2"/>
</dbReference>
<reference evidence="14" key="1">
    <citation type="submission" date="1995-11" db="EMBL/GenBank/DDBJ databases">
        <authorList>
            <person name="Cerdan E."/>
        </authorList>
    </citation>
    <scope>NUCLEOTIDE SEQUENCE</scope>
    <source>
        <strain evidence="14">NRRL-Y1140</strain>
    </source>
</reference>
<dbReference type="PANTHER" id="PTHR43452">
    <property type="entry name" value="PYRUVATE DECARBOXYLASE"/>
    <property type="match status" value="1"/>
</dbReference>
<dbReference type="InterPro" id="IPR012110">
    <property type="entry name" value="PDC/IPDC-like"/>
</dbReference>
<name>O74722_KLULC</name>
<dbReference type="VEuPathDB" id="FungiDB:KLLA0_F16962g"/>
<evidence type="ECO:0000256" key="10">
    <source>
        <dbReference type="SAM" id="MobiDB-lite"/>
    </source>
</evidence>
<feature type="domain" description="Thiamine pyrophosphate enzyme central" evidence="11">
    <location>
        <begin position="204"/>
        <end position="328"/>
    </location>
</feature>
<dbReference type="GO" id="GO:0004737">
    <property type="term" value="F:pyruvate decarboxylase activity"/>
    <property type="evidence" value="ECO:0007669"/>
    <property type="project" value="TreeGrafter"/>
</dbReference>
<dbReference type="GO" id="GO:0000949">
    <property type="term" value="P:aromatic amino acid family catabolic process to alcohol via Ehrlich pathway"/>
    <property type="evidence" value="ECO:0007669"/>
    <property type="project" value="TreeGrafter"/>
</dbReference>
<keyword evidence="7" id="KW-0456">Lyase</keyword>
<evidence type="ECO:0000256" key="3">
    <source>
        <dbReference type="ARBA" id="ARBA00022723"/>
    </source>
</evidence>
<keyword evidence="6 9" id="KW-0786">Thiamine pyrophosphate</keyword>
<feature type="binding site" evidence="8">
    <location>
        <position position="478"/>
    </location>
    <ligand>
        <name>Mg(2+)</name>
        <dbReference type="ChEBI" id="CHEBI:18420"/>
    </ligand>
</feature>
<comment type="cofactor">
    <cofactor evidence="8">
        <name>Mg(2+)</name>
        <dbReference type="ChEBI" id="CHEBI:18420"/>
    </cofactor>
    <text evidence="8">Binds 1 Mg(2+) per subunit.</text>
</comment>
<dbReference type="InterPro" id="IPR029061">
    <property type="entry name" value="THDP-binding"/>
</dbReference>
<reference evidence="14" key="2">
    <citation type="journal article" date="1998" name="Eur. J. Biochem.">
        <title>Characterization of promoter regions involved in high expression of KlCYC1.</title>
        <authorList>
            <person name="Ramil E."/>
            <person name="Freire-Picos M.A."/>
            <person name="Cerdan M.E."/>
        </authorList>
    </citation>
    <scope>NUCLEOTIDE SEQUENCE</scope>
    <source>
        <strain evidence="14">NRRL-Y1140</strain>
    </source>
</reference>